<evidence type="ECO:0000256" key="3">
    <source>
        <dbReference type="ARBA" id="ARBA00023163"/>
    </source>
</evidence>
<gene>
    <name evidence="5" type="ORF">AAC691_08500</name>
</gene>
<protein>
    <submittedName>
        <fullName evidence="5">Helix-turn-helix transcriptional regulator</fullName>
    </submittedName>
</protein>
<evidence type="ECO:0000256" key="1">
    <source>
        <dbReference type="ARBA" id="ARBA00023015"/>
    </source>
</evidence>
<accession>A0ABZ3D9G1</accession>
<dbReference type="EMBL" id="CP152276">
    <property type="protein sequence ID" value="XAE44451.1"/>
    <property type="molecule type" value="Genomic_DNA"/>
</dbReference>
<sequence>MDLKDVMAANLRRIRHDRDLTQEELAEMTGLSARYIGSIERARVSASVTILGRIAMALNVEPGELLDVRARR</sequence>
<evidence type="ECO:0000256" key="2">
    <source>
        <dbReference type="ARBA" id="ARBA00023125"/>
    </source>
</evidence>
<reference evidence="5 6" key="1">
    <citation type="submission" date="2024-04" db="EMBL/GenBank/DDBJ databases">
        <title>Complete genome sequence of Nguyenibacter vanlangesis HBCM-1154, a strain capable of nitrogen fixation, IAA production, and phosphorus solubilization isolated from sugarcane soil.</title>
        <authorList>
            <person name="MY HANH P."/>
        </authorList>
    </citation>
    <scope>NUCLEOTIDE SEQUENCE [LARGE SCALE GENOMIC DNA]</scope>
    <source>
        <strain evidence="5 6">HBCM 1154</strain>
    </source>
</reference>
<dbReference type="InterPro" id="IPR010982">
    <property type="entry name" value="Lambda_DNA-bd_dom_sf"/>
</dbReference>
<feature type="domain" description="HTH cro/C1-type" evidence="4">
    <location>
        <begin position="11"/>
        <end position="65"/>
    </location>
</feature>
<dbReference type="SMART" id="SM00530">
    <property type="entry name" value="HTH_XRE"/>
    <property type="match status" value="1"/>
</dbReference>
<dbReference type="PANTHER" id="PTHR46797:SF23">
    <property type="entry name" value="HTH-TYPE TRANSCRIPTIONAL REGULATOR SUTR"/>
    <property type="match status" value="1"/>
</dbReference>
<evidence type="ECO:0000313" key="5">
    <source>
        <dbReference type="EMBL" id="XAE44451.1"/>
    </source>
</evidence>
<dbReference type="InterPro" id="IPR050807">
    <property type="entry name" value="TransReg_Diox_bact_type"/>
</dbReference>
<dbReference type="RefSeq" id="WP_204737092.1">
    <property type="nucleotide sequence ID" value="NZ_CP152276.1"/>
</dbReference>
<dbReference type="SUPFAM" id="SSF47413">
    <property type="entry name" value="lambda repressor-like DNA-binding domains"/>
    <property type="match status" value="1"/>
</dbReference>
<dbReference type="Proteomes" id="UP001449795">
    <property type="component" value="Chromosome"/>
</dbReference>
<evidence type="ECO:0000259" key="4">
    <source>
        <dbReference type="PROSITE" id="PS50943"/>
    </source>
</evidence>
<dbReference type="Pfam" id="PF01381">
    <property type="entry name" value="HTH_3"/>
    <property type="match status" value="1"/>
</dbReference>
<dbReference type="PROSITE" id="PS50943">
    <property type="entry name" value="HTH_CROC1"/>
    <property type="match status" value="1"/>
</dbReference>
<name>A0ABZ3D9G1_9PROT</name>
<organism evidence="5 6">
    <name type="scientific">Nguyenibacter vanlangensis</name>
    <dbReference type="NCBI Taxonomy" id="1216886"/>
    <lineage>
        <taxon>Bacteria</taxon>
        <taxon>Pseudomonadati</taxon>
        <taxon>Pseudomonadota</taxon>
        <taxon>Alphaproteobacteria</taxon>
        <taxon>Acetobacterales</taxon>
        <taxon>Acetobacteraceae</taxon>
        <taxon>Nguyenibacter</taxon>
    </lineage>
</organism>
<dbReference type="InterPro" id="IPR001387">
    <property type="entry name" value="Cro/C1-type_HTH"/>
</dbReference>
<evidence type="ECO:0000313" key="6">
    <source>
        <dbReference type="Proteomes" id="UP001449795"/>
    </source>
</evidence>
<dbReference type="CDD" id="cd00093">
    <property type="entry name" value="HTH_XRE"/>
    <property type="match status" value="1"/>
</dbReference>
<keyword evidence="2" id="KW-0238">DNA-binding</keyword>
<keyword evidence="1" id="KW-0805">Transcription regulation</keyword>
<dbReference type="Gene3D" id="1.10.260.40">
    <property type="entry name" value="lambda repressor-like DNA-binding domains"/>
    <property type="match status" value="1"/>
</dbReference>
<keyword evidence="6" id="KW-1185">Reference proteome</keyword>
<proteinExistence type="predicted"/>
<dbReference type="PANTHER" id="PTHR46797">
    <property type="entry name" value="HTH-TYPE TRANSCRIPTIONAL REGULATOR"/>
    <property type="match status" value="1"/>
</dbReference>
<keyword evidence="3" id="KW-0804">Transcription</keyword>